<dbReference type="Pfam" id="PF00899">
    <property type="entry name" value="ThiF"/>
    <property type="match status" value="1"/>
</dbReference>
<proteinExistence type="predicted"/>
<dbReference type="EC" id="2.7.7.73" evidence="2"/>
<dbReference type="PANTHER" id="PTHR10953:SF102">
    <property type="entry name" value="ADENYLYLTRANSFERASE AND SULFURTRANSFERASE MOCS3"/>
    <property type="match status" value="1"/>
</dbReference>
<comment type="caution">
    <text evidence="2">The sequence shown here is derived from an EMBL/GenBank/DDBJ whole genome shotgun (WGS) entry which is preliminary data.</text>
</comment>
<dbReference type="Proteomes" id="UP000339049">
    <property type="component" value="Unassembled WGS sequence"/>
</dbReference>
<sequence length="329" mass="38060">MQLKYNIYYKIEIDKLVIYQLLPEYRKFIISGNMETLKNYYHVLEELDAGDCELSSDHPLMNFLISKSMVMMQNIVNKDNDPFKRQLETFEAWDRKDILPEKYQERLANSTVLVIGVGGLGTPIVNMLCNIGIGKIVVADDDIIEISNLSRQFLYSFEDVGKSKVEVISSKLNKRKLSEIIPFNEKVKVDNVGEIIRKYDINLITGIDISESSERMQLIDKIADLKIPLVCVSEHSVGPLVENKIEFDKFKKFVSMKFPLQQDYLKKRSIKKKREMHPSIITDLSMVAALCVEDIYRYLSKLSKPRLLGNVYSLNPITFNYNIYEITDT</sequence>
<protein>
    <submittedName>
        <fullName evidence="2">UBA/THIF-type NAD/FAD binding protein</fullName>
        <ecNumber evidence="2">2.7.7.73</ecNumber>
    </submittedName>
</protein>
<feature type="domain" description="THIF-type NAD/FAD binding fold" evidence="1">
    <location>
        <begin position="99"/>
        <end position="324"/>
    </location>
</feature>
<dbReference type="EMBL" id="CABEIY010000007">
    <property type="protein sequence ID" value="VTT26072.1"/>
    <property type="molecule type" value="Genomic_DNA"/>
</dbReference>
<accession>A0AAE9QZ88</accession>
<dbReference type="PANTHER" id="PTHR10953">
    <property type="entry name" value="UBIQUITIN-ACTIVATING ENZYME E1"/>
    <property type="match status" value="1"/>
</dbReference>
<gene>
    <name evidence="2" type="primary">thiF</name>
    <name evidence="2" type="ORF">NCTC11557_01873</name>
</gene>
<dbReference type="SUPFAM" id="SSF69572">
    <property type="entry name" value="Activating enzymes of the ubiquitin-like proteins"/>
    <property type="match status" value="1"/>
</dbReference>
<keyword evidence="2" id="KW-0808">Transferase</keyword>
<keyword evidence="2" id="KW-0548">Nucleotidyltransferase</keyword>
<dbReference type="InterPro" id="IPR000594">
    <property type="entry name" value="ThiF_NAD_FAD-bd"/>
</dbReference>
<evidence type="ECO:0000313" key="2">
    <source>
        <dbReference type="EMBL" id="VTT26072.1"/>
    </source>
</evidence>
<dbReference type="InterPro" id="IPR035985">
    <property type="entry name" value="Ubiquitin-activating_enz"/>
</dbReference>
<dbReference type="AlphaFoldDB" id="A0AAE9QZ88"/>
<dbReference type="GO" id="GO:0016779">
    <property type="term" value="F:nucleotidyltransferase activity"/>
    <property type="evidence" value="ECO:0007669"/>
    <property type="project" value="UniProtKB-KW"/>
</dbReference>
<organism evidence="2 3">
    <name type="scientific">Streptococcus dysgalactiae subsp. equisimilis</name>
    <name type="common">Streptococcus equisimilis</name>
    <dbReference type="NCBI Taxonomy" id="119602"/>
    <lineage>
        <taxon>Bacteria</taxon>
        <taxon>Bacillati</taxon>
        <taxon>Bacillota</taxon>
        <taxon>Bacilli</taxon>
        <taxon>Lactobacillales</taxon>
        <taxon>Streptococcaceae</taxon>
        <taxon>Streptococcus</taxon>
    </lineage>
</organism>
<dbReference type="Gene3D" id="3.40.50.720">
    <property type="entry name" value="NAD(P)-binding Rossmann-like Domain"/>
    <property type="match status" value="1"/>
</dbReference>
<name>A0AAE9QZ88_STREQ</name>
<dbReference type="InterPro" id="IPR045886">
    <property type="entry name" value="ThiF/MoeB/HesA"/>
</dbReference>
<dbReference type="GO" id="GO:0008641">
    <property type="term" value="F:ubiquitin-like modifier activating enzyme activity"/>
    <property type="evidence" value="ECO:0007669"/>
    <property type="project" value="InterPro"/>
</dbReference>
<evidence type="ECO:0000313" key="3">
    <source>
        <dbReference type="Proteomes" id="UP000339049"/>
    </source>
</evidence>
<evidence type="ECO:0000259" key="1">
    <source>
        <dbReference type="Pfam" id="PF00899"/>
    </source>
</evidence>
<dbReference type="GO" id="GO:0004792">
    <property type="term" value="F:thiosulfate-cyanide sulfurtransferase activity"/>
    <property type="evidence" value="ECO:0007669"/>
    <property type="project" value="TreeGrafter"/>
</dbReference>
<reference evidence="2 3" key="1">
    <citation type="submission" date="2019-05" db="EMBL/GenBank/DDBJ databases">
        <authorList>
            <consortium name="Pathogen Informatics"/>
        </authorList>
    </citation>
    <scope>NUCLEOTIDE SEQUENCE [LARGE SCALE GENOMIC DNA]</scope>
    <source>
        <strain evidence="2 3">NCTC11557</strain>
    </source>
</reference>
<dbReference type="RefSeq" id="WP_049520215.1">
    <property type="nucleotide sequence ID" value="NZ_CABEIX010000004.1"/>
</dbReference>
<dbReference type="GO" id="GO:0005737">
    <property type="term" value="C:cytoplasm"/>
    <property type="evidence" value="ECO:0007669"/>
    <property type="project" value="TreeGrafter"/>
</dbReference>